<evidence type="ECO:0000313" key="9">
    <source>
        <dbReference type="Proteomes" id="UP001610444"/>
    </source>
</evidence>
<evidence type="ECO:0000256" key="6">
    <source>
        <dbReference type="ARBA" id="ARBA00031849"/>
    </source>
</evidence>
<evidence type="ECO:0000256" key="4">
    <source>
        <dbReference type="ARBA" id="ARBA00022946"/>
    </source>
</evidence>
<evidence type="ECO:0000259" key="7">
    <source>
        <dbReference type="Pfam" id="PF01636"/>
    </source>
</evidence>
<evidence type="ECO:0000256" key="3">
    <source>
        <dbReference type="ARBA" id="ARBA00016197"/>
    </source>
</evidence>
<name>A0ABR4LC01_9EURO</name>
<keyword evidence="9" id="KW-1185">Reference proteome</keyword>
<dbReference type="InterPro" id="IPR051035">
    <property type="entry name" value="Mito_inheritance_9"/>
</dbReference>
<reference evidence="8 9" key="1">
    <citation type="submission" date="2024-07" db="EMBL/GenBank/DDBJ databases">
        <title>Section-level genome sequencing and comparative genomics of Aspergillus sections Usti and Cavernicolus.</title>
        <authorList>
            <consortium name="Lawrence Berkeley National Laboratory"/>
            <person name="Nybo J.L."/>
            <person name="Vesth T.C."/>
            <person name="Theobald S."/>
            <person name="Frisvad J.C."/>
            <person name="Larsen T.O."/>
            <person name="Kjaerboelling I."/>
            <person name="Rothschild-Mancinelli K."/>
            <person name="Lyhne E.K."/>
            <person name="Kogle M.E."/>
            <person name="Barry K."/>
            <person name="Clum A."/>
            <person name="Na H."/>
            <person name="Ledsgaard L."/>
            <person name="Lin J."/>
            <person name="Lipzen A."/>
            <person name="Kuo A."/>
            <person name="Riley R."/>
            <person name="Mondo S."/>
            <person name="LaButti K."/>
            <person name="Haridas S."/>
            <person name="Pangalinan J."/>
            <person name="Salamov A.A."/>
            <person name="Simmons B.A."/>
            <person name="Magnuson J.K."/>
            <person name="Chen J."/>
            <person name="Drula E."/>
            <person name="Henrissat B."/>
            <person name="Wiebenga A."/>
            <person name="Lubbers R.J."/>
            <person name="Gomes A.C."/>
            <person name="Macurrencykelacurrency M.R."/>
            <person name="Stajich J."/>
            <person name="Grigoriev I.V."/>
            <person name="Mortensen U.H."/>
            <person name="De vries R.P."/>
            <person name="Baker S.E."/>
            <person name="Andersen M.R."/>
        </authorList>
    </citation>
    <scope>NUCLEOTIDE SEQUENCE [LARGE SCALE GENOMIC DNA]</scope>
    <source>
        <strain evidence="8 9">CBS 756.74</strain>
    </source>
</reference>
<gene>
    <name evidence="8" type="ORF">BJX68DRAFT_273858</name>
</gene>
<comment type="caution">
    <text evidence="8">The sequence shown here is derived from an EMBL/GenBank/DDBJ whole genome shotgun (WGS) entry which is preliminary data.</text>
</comment>
<dbReference type="GeneID" id="98162716"/>
<keyword evidence="5" id="KW-0496">Mitochondrion</keyword>
<dbReference type="InterPro" id="IPR002575">
    <property type="entry name" value="Aminoglycoside_PTrfase"/>
</dbReference>
<dbReference type="PANTHER" id="PTHR36091">
    <property type="entry name" value="ALTERED INHERITANCE OF MITOCHONDRIA PROTEIN 9, MITOCHONDRIAL"/>
    <property type="match status" value="1"/>
</dbReference>
<dbReference type="Proteomes" id="UP001610444">
    <property type="component" value="Unassembled WGS sequence"/>
</dbReference>
<dbReference type="Gene3D" id="3.90.1200.10">
    <property type="match status" value="1"/>
</dbReference>
<dbReference type="SUPFAM" id="SSF56112">
    <property type="entry name" value="Protein kinase-like (PK-like)"/>
    <property type="match status" value="1"/>
</dbReference>
<comment type="similarity">
    <text evidence="2">Belongs to the AIM9 family.</text>
</comment>
<sequence>MQGLYKASKLFSKQPRLLMDSGKDLRPLKQNCSTNLEQTESNNHFFCYTSGRWLYNEPLQLKKRYVRFNVPALQQIAGRIASSRCIEMTKIPEGLYNKVFSLRMENGREILARIPNPNAGHPQRVVASEVATLDLLCNILDIPVPRVLSWSSPSQPNGVGAEYILMERVKGSQLSEVWGAMSEAQHFRLVKSLVEIEQKLVNEYLSSVANREIAVIQNLGPSRSRNRSVLSGKAQRGQTLRPVLLHHDLHSDNIFVDSSDPTKISSIIDWQAVYGAPLFMQAKFPSIFDCDDPYPWGAVQPKLPKDFDALTQSEKELAEEALVRLRLKKFYELASRKFNQPLFMAMDAMRNDDDPTTFIFHNVGQSPQDGPVPLKELLIQIYEKWDQIMERRGLATPCPISFSEDEIDKSRQQVEAWADAYS</sequence>
<dbReference type="RefSeq" id="XP_070905749.1">
    <property type="nucleotide sequence ID" value="XM_071047552.1"/>
</dbReference>
<evidence type="ECO:0000256" key="2">
    <source>
        <dbReference type="ARBA" id="ARBA00005543"/>
    </source>
</evidence>
<accession>A0ABR4LC01</accession>
<dbReference type="InterPro" id="IPR011009">
    <property type="entry name" value="Kinase-like_dom_sf"/>
</dbReference>
<keyword evidence="4" id="KW-0809">Transit peptide</keyword>
<evidence type="ECO:0000313" key="8">
    <source>
        <dbReference type="EMBL" id="KAL2861659.1"/>
    </source>
</evidence>
<organism evidence="8 9">
    <name type="scientific">Aspergillus pseudodeflectus</name>
    <dbReference type="NCBI Taxonomy" id="176178"/>
    <lineage>
        <taxon>Eukaryota</taxon>
        <taxon>Fungi</taxon>
        <taxon>Dikarya</taxon>
        <taxon>Ascomycota</taxon>
        <taxon>Pezizomycotina</taxon>
        <taxon>Eurotiomycetes</taxon>
        <taxon>Eurotiomycetidae</taxon>
        <taxon>Eurotiales</taxon>
        <taxon>Aspergillaceae</taxon>
        <taxon>Aspergillus</taxon>
        <taxon>Aspergillus subgen. Nidulantes</taxon>
    </lineage>
</organism>
<dbReference type="EMBL" id="JBFXLR010000001">
    <property type="protein sequence ID" value="KAL2861659.1"/>
    <property type="molecule type" value="Genomic_DNA"/>
</dbReference>
<evidence type="ECO:0000256" key="5">
    <source>
        <dbReference type="ARBA" id="ARBA00023128"/>
    </source>
</evidence>
<dbReference type="Pfam" id="PF01636">
    <property type="entry name" value="APH"/>
    <property type="match status" value="2"/>
</dbReference>
<feature type="domain" description="Aminoglycoside phosphotransferase" evidence="7">
    <location>
        <begin position="88"/>
        <end position="196"/>
    </location>
</feature>
<dbReference type="CDD" id="cd05120">
    <property type="entry name" value="APH_ChoK_like"/>
    <property type="match status" value="1"/>
</dbReference>
<proteinExistence type="inferred from homology"/>
<comment type="subcellular location">
    <subcellularLocation>
        <location evidence="1">Mitochondrion</location>
    </subcellularLocation>
</comment>
<protein>
    <recommendedName>
        <fullName evidence="3">Altered inheritance of mitochondria protein 9, mitochondrial</fullName>
    </recommendedName>
    <alternativeName>
        <fullName evidence="6">Found in mitochondrial proteome protein 29</fullName>
    </alternativeName>
</protein>
<dbReference type="PANTHER" id="PTHR36091:SF1">
    <property type="entry name" value="ALTERED INHERITANCE OF MITOCHONDRIA PROTEIN 9, MITOCHONDRIAL"/>
    <property type="match status" value="1"/>
</dbReference>
<evidence type="ECO:0000256" key="1">
    <source>
        <dbReference type="ARBA" id="ARBA00004173"/>
    </source>
</evidence>
<feature type="domain" description="Aminoglycoside phosphotransferase" evidence="7">
    <location>
        <begin position="239"/>
        <end position="273"/>
    </location>
</feature>